<dbReference type="SUPFAM" id="SSF46689">
    <property type="entry name" value="Homeodomain-like"/>
    <property type="match status" value="2"/>
</dbReference>
<dbReference type="SMART" id="SM00342">
    <property type="entry name" value="HTH_ARAC"/>
    <property type="match status" value="1"/>
</dbReference>
<evidence type="ECO:0000256" key="4">
    <source>
        <dbReference type="SAM" id="MobiDB-lite"/>
    </source>
</evidence>
<dbReference type="AlphaFoldDB" id="A0A1M5NP71"/>
<dbReference type="Proteomes" id="UP000190675">
    <property type="component" value="Chromosome I"/>
</dbReference>
<proteinExistence type="predicted"/>
<dbReference type="PANTHER" id="PTHR46796:SF7">
    <property type="entry name" value="ARAC FAMILY TRANSCRIPTIONAL REGULATOR"/>
    <property type="match status" value="1"/>
</dbReference>
<dbReference type="Pfam" id="PF12852">
    <property type="entry name" value="Cupin_6"/>
    <property type="match status" value="1"/>
</dbReference>
<dbReference type="InterPro" id="IPR032783">
    <property type="entry name" value="AraC_lig"/>
</dbReference>
<reference evidence="6 7" key="1">
    <citation type="submission" date="2016-11" db="EMBL/GenBank/DDBJ databases">
        <authorList>
            <person name="Jaros S."/>
            <person name="Januszkiewicz K."/>
            <person name="Wedrychowicz H."/>
        </authorList>
    </citation>
    <scope>NUCLEOTIDE SEQUENCE [LARGE SCALE GENOMIC DNA]</scope>
    <source>
        <strain evidence="6 7">GAS242</strain>
    </source>
</reference>
<dbReference type="PANTHER" id="PTHR46796">
    <property type="entry name" value="HTH-TYPE TRANSCRIPTIONAL ACTIVATOR RHAS-RELATED"/>
    <property type="match status" value="1"/>
</dbReference>
<dbReference type="RefSeq" id="WP_079568051.1">
    <property type="nucleotide sequence ID" value="NZ_LT670818.1"/>
</dbReference>
<feature type="compositionally biased region" description="Basic and acidic residues" evidence="4">
    <location>
        <begin position="305"/>
        <end position="315"/>
    </location>
</feature>
<dbReference type="Pfam" id="PF12833">
    <property type="entry name" value="HTH_18"/>
    <property type="match status" value="1"/>
</dbReference>
<dbReference type="CDD" id="cd06995">
    <property type="entry name" value="cupin_YkgD-like_N"/>
    <property type="match status" value="1"/>
</dbReference>
<evidence type="ECO:0000256" key="3">
    <source>
        <dbReference type="ARBA" id="ARBA00023163"/>
    </source>
</evidence>
<evidence type="ECO:0000256" key="2">
    <source>
        <dbReference type="ARBA" id="ARBA00023125"/>
    </source>
</evidence>
<evidence type="ECO:0000256" key="1">
    <source>
        <dbReference type="ARBA" id="ARBA00023015"/>
    </source>
</evidence>
<dbReference type="InterPro" id="IPR009057">
    <property type="entry name" value="Homeodomain-like_sf"/>
</dbReference>
<name>A0A1M5NP71_9BRAD</name>
<dbReference type="OrthoDB" id="9802263at2"/>
<evidence type="ECO:0000259" key="5">
    <source>
        <dbReference type="PROSITE" id="PS01124"/>
    </source>
</evidence>
<dbReference type="InterPro" id="IPR018060">
    <property type="entry name" value="HTH_AraC"/>
</dbReference>
<evidence type="ECO:0000313" key="7">
    <source>
        <dbReference type="Proteomes" id="UP000190675"/>
    </source>
</evidence>
<dbReference type="GO" id="GO:0043565">
    <property type="term" value="F:sequence-specific DNA binding"/>
    <property type="evidence" value="ECO:0007669"/>
    <property type="project" value="InterPro"/>
</dbReference>
<keyword evidence="3" id="KW-0804">Transcription</keyword>
<dbReference type="PROSITE" id="PS01124">
    <property type="entry name" value="HTH_ARAC_FAMILY_2"/>
    <property type="match status" value="1"/>
</dbReference>
<feature type="region of interest" description="Disordered" evidence="4">
    <location>
        <begin position="303"/>
        <end position="355"/>
    </location>
</feature>
<dbReference type="GO" id="GO:0003700">
    <property type="term" value="F:DNA-binding transcription factor activity"/>
    <property type="evidence" value="ECO:0007669"/>
    <property type="project" value="InterPro"/>
</dbReference>
<feature type="compositionally biased region" description="Basic residues" evidence="4">
    <location>
        <begin position="343"/>
        <end position="355"/>
    </location>
</feature>
<keyword evidence="1" id="KW-0805">Transcription regulation</keyword>
<accession>A0A1M5NP71</accession>
<dbReference type="Gene3D" id="1.10.10.60">
    <property type="entry name" value="Homeodomain-like"/>
    <property type="match status" value="2"/>
</dbReference>
<keyword evidence="2" id="KW-0238">DNA-binding</keyword>
<sequence length="355" mass="38452">MDWLSRLFEMMPVRGRLDLRCSYGAPWRINQGPGEANEIPYHAVLAGSAILEHPAAGRPLQLKPGDVLLLPGNPRHVMHDGSGARAKPARNRQELNLVISENAGRGERLDLLCGHFAIAPPHDRLLRSYLPPRLVVHAGAAGEQKETAAQLAGLVTLMRRESADDHLGGRAMLNALSTAMFALVLRLASETENAPRGLLALAGHPRLAPAVAALFNEPARALSLPELAQRSGMSRATLARQFQEKLGRSASDLLTDIRMTMAANELRRSSLSTGAVAEAVGYQSEAAFQRAFKSHMGITPAQWRKKQEASGREVFARPAGVAADAKPAETLEVDSPSREGQKGARRSPRRDRRAL</sequence>
<organism evidence="6 7">
    <name type="scientific">Bradyrhizobium erythrophlei</name>
    <dbReference type="NCBI Taxonomy" id="1437360"/>
    <lineage>
        <taxon>Bacteria</taxon>
        <taxon>Pseudomonadati</taxon>
        <taxon>Pseudomonadota</taxon>
        <taxon>Alphaproteobacteria</taxon>
        <taxon>Hyphomicrobiales</taxon>
        <taxon>Nitrobacteraceae</taxon>
        <taxon>Bradyrhizobium</taxon>
    </lineage>
</organism>
<gene>
    <name evidence="6" type="ORF">SAMN05444169_4772</name>
</gene>
<evidence type="ECO:0000313" key="6">
    <source>
        <dbReference type="EMBL" id="SHG91322.1"/>
    </source>
</evidence>
<protein>
    <submittedName>
        <fullName evidence="6">Transcriptional regulator, AraC family</fullName>
    </submittedName>
</protein>
<dbReference type="EMBL" id="LT670818">
    <property type="protein sequence ID" value="SHG91322.1"/>
    <property type="molecule type" value="Genomic_DNA"/>
</dbReference>
<dbReference type="InterPro" id="IPR050204">
    <property type="entry name" value="AraC_XylS_family_regulators"/>
</dbReference>
<feature type="domain" description="HTH araC/xylS-type" evidence="5">
    <location>
        <begin position="208"/>
        <end position="306"/>
    </location>
</feature>